<keyword evidence="2" id="KW-1185">Reference proteome</keyword>
<dbReference type="Proteomes" id="UP000199532">
    <property type="component" value="Unassembled WGS sequence"/>
</dbReference>
<proteinExistence type="predicted"/>
<evidence type="ECO:0000313" key="1">
    <source>
        <dbReference type="EMBL" id="SEI57733.1"/>
    </source>
</evidence>
<dbReference type="EMBL" id="FNXY01000002">
    <property type="protein sequence ID" value="SEI57733.1"/>
    <property type="molecule type" value="Genomic_DNA"/>
</dbReference>
<sequence length="50" mass="5821">MMSKQFRRKQYHRNIANTFAESTIISNIQYNKGEKKLKSNSRISSPGFAI</sequence>
<protein>
    <submittedName>
        <fullName evidence="1">Uncharacterized protein</fullName>
    </submittedName>
</protein>
<accession>A0A1H6RPS6</accession>
<name>A0A1H6RPS6_9BACT</name>
<dbReference type="AlphaFoldDB" id="A0A1H6RPS6"/>
<reference evidence="1 2" key="1">
    <citation type="submission" date="2016-10" db="EMBL/GenBank/DDBJ databases">
        <authorList>
            <person name="de Groot N.N."/>
        </authorList>
    </citation>
    <scope>NUCLEOTIDE SEQUENCE [LARGE SCALE GENOMIC DNA]</scope>
    <source>
        <strain evidence="1 2">DSM 19938</strain>
    </source>
</reference>
<evidence type="ECO:0000313" key="2">
    <source>
        <dbReference type="Proteomes" id="UP000199532"/>
    </source>
</evidence>
<gene>
    <name evidence="1" type="ORF">SAMN04487995_1452</name>
</gene>
<organism evidence="1 2">
    <name type="scientific">Dyadobacter koreensis</name>
    <dbReference type="NCBI Taxonomy" id="408657"/>
    <lineage>
        <taxon>Bacteria</taxon>
        <taxon>Pseudomonadati</taxon>
        <taxon>Bacteroidota</taxon>
        <taxon>Cytophagia</taxon>
        <taxon>Cytophagales</taxon>
        <taxon>Spirosomataceae</taxon>
        <taxon>Dyadobacter</taxon>
    </lineage>
</organism>